<dbReference type="PANTHER" id="PTHR42738">
    <property type="entry name" value="HYDROXYMETHYLGLUTARYL-COA LYASE"/>
    <property type="match status" value="1"/>
</dbReference>
<reference evidence="10" key="2">
    <citation type="submission" date="2015-06" db="UniProtKB">
        <authorList>
            <consortium name="EnsemblProtists"/>
        </authorList>
    </citation>
    <scope>IDENTIFICATION</scope>
    <source>
        <strain evidence="10">Emoy2</strain>
    </source>
</reference>
<dbReference type="EC" id="4.1.3.4" evidence="3"/>
<evidence type="ECO:0000259" key="8">
    <source>
        <dbReference type="PROSITE" id="PS50165"/>
    </source>
</evidence>
<dbReference type="EnsemblProtists" id="HpaT810120">
    <property type="protein sequence ID" value="HpaP810120"/>
    <property type="gene ID" value="HpaG810120"/>
</dbReference>
<feature type="domain" description="UvrC family homology region profile" evidence="8">
    <location>
        <begin position="201"/>
        <end position="352"/>
    </location>
</feature>
<dbReference type="OMA" id="PATASAX"/>
<dbReference type="NCBIfam" id="NF004283">
    <property type="entry name" value="PRK05692.1"/>
    <property type="match status" value="1"/>
</dbReference>
<feature type="coiled-coil region" evidence="7">
    <location>
        <begin position="266"/>
        <end position="322"/>
    </location>
</feature>
<keyword evidence="5" id="KW-0456">Lyase</keyword>
<dbReference type="InterPro" id="IPR000891">
    <property type="entry name" value="PYR_CT"/>
</dbReference>
<dbReference type="CDD" id="cd07938">
    <property type="entry name" value="DRE_TIM_HMGL"/>
    <property type="match status" value="1"/>
</dbReference>
<dbReference type="HOGENOM" id="CLU_032100_0_0_1"/>
<proteinExistence type="inferred from homology"/>
<dbReference type="PROSITE" id="PS50165">
    <property type="entry name" value="UVRC"/>
    <property type="match status" value="1"/>
</dbReference>
<evidence type="ECO:0000313" key="11">
    <source>
        <dbReference type="Proteomes" id="UP000011713"/>
    </source>
</evidence>
<evidence type="ECO:0000313" key="10">
    <source>
        <dbReference type="EnsemblProtists" id="HpaP810120"/>
    </source>
</evidence>
<dbReference type="Gene3D" id="3.20.20.70">
    <property type="entry name" value="Aldolase class I"/>
    <property type="match status" value="1"/>
</dbReference>
<dbReference type="EMBL" id="ABWE02000678">
    <property type="status" value="NOT_ANNOTATED_CDS"/>
    <property type="molecule type" value="Genomic_DNA"/>
</dbReference>
<dbReference type="AlphaFoldDB" id="M4BUD2"/>
<dbReference type="GO" id="GO:0046872">
    <property type="term" value="F:metal ion binding"/>
    <property type="evidence" value="ECO:0007669"/>
    <property type="project" value="UniProtKB-KW"/>
</dbReference>
<dbReference type="InterPro" id="IPR043594">
    <property type="entry name" value="HMGL"/>
</dbReference>
<evidence type="ECO:0000256" key="1">
    <source>
        <dbReference type="ARBA" id="ARBA00005143"/>
    </source>
</evidence>
<comment type="pathway">
    <text evidence="1">Metabolic intermediate metabolism; (S)-3-hydroxy-3-methylglutaryl-CoA degradation; acetoacetate from (S)-3-hydroxy-3-methylglutaryl-CoA: step 1/1.</text>
</comment>
<evidence type="ECO:0000256" key="7">
    <source>
        <dbReference type="SAM" id="Coils"/>
    </source>
</evidence>
<dbReference type="InterPro" id="IPR005024">
    <property type="entry name" value="Snf7_fam"/>
</dbReference>
<feature type="domain" description="Pyruvate carboxyltransferase" evidence="9">
    <location>
        <begin position="1"/>
        <end position="216"/>
    </location>
</feature>
<evidence type="ECO:0000256" key="3">
    <source>
        <dbReference type="ARBA" id="ARBA00012910"/>
    </source>
</evidence>
<dbReference type="eggNOG" id="KOG2368">
    <property type="taxonomic scope" value="Eukaryota"/>
</dbReference>
<dbReference type="eggNOG" id="KOG2910">
    <property type="taxonomic scope" value="Eukaryota"/>
</dbReference>
<dbReference type="Proteomes" id="UP000011713">
    <property type="component" value="Unassembled WGS sequence"/>
</dbReference>
<comment type="similarity">
    <text evidence="2">Belongs to the HMG-CoA lyase family.</text>
</comment>
<keyword evidence="7" id="KW-0175">Coiled coil</keyword>
<evidence type="ECO:0000256" key="2">
    <source>
        <dbReference type="ARBA" id="ARBA00009405"/>
    </source>
</evidence>
<accession>M4BUD2</accession>
<dbReference type="GO" id="GO:0046951">
    <property type="term" value="P:ketone body biosynthetic process"/>
    <property type="evidence" value="ECO:0007669"/>
    <property type="project" value="TreeGrafter"/>
</dbReference>
<dbReference type="VEuPathDB" id="FungiDB:HpaG810120"/>
<dbReference type="PANTHER" id="PTHR42738:SF7">
    <property type="entry name" value="HYDROXYMETHYLGLUTARYL-COA LYASE"/>
    <property type="match status" value="1"/>
</dbReference>
<reference evidence="11" key="1">
    <citation type="journal article" date="2010" name="Science">
        <title>Signatures of adaptation to obligate biotrophy in the Hyaloperonospora arabidopsidis genome.</title>
        <authorList>
            <person name="Baxter L."/>
            <person name="Tripathy S."/>
            <person name="Ishaque N."/>
            <person name="Boot N."/>
            <person name="Cabral A."/>
            <person name="Kemen E."/>
            <person name="Thines M."/>
            <person name="Ah-Fong A."/>
            <person name="Anderson R."/>
            <person name="Badejoko W."/>
            <person name="Bittner-Eddy P."/>
            <person name="Boore J.L."/>
            <person name="Chibucos M.C."/>
            <person name="Coates M."/>
            <person name="Dehal P."/>
            <person name="Delehaunty K."/>
            <person name="Dong S."/>
            <person name="Downton P."/>
            <person name="Dumas B."/>
            <person name="Fabro G."/>
            <person name="Fronick C."/>
            <person name="Fuerstenberg S.I."/>
            <person name="Fulton L."/>
            <person name="Gaulin E."/>
            <person name="Govers F."/>
            <person name="Hughes L."/>
            <person name="Humphray S."/>
            <person name="Jiang R.H."/>
            <person name="Judelson H."/>
            <person name="Kamoun S."/>
            <person name="Kyung K."/>
            <person name="Meijer H."/>
            <person name="Minx P."/>
            <person name="Morris P."/>
            <person name="Nelson J."/>
            <person name="Phuntumart V."/>
            <person name="Qutob D."/>
            <person name="Rehmany A."/>
            <person name="Rougon-Cardoso A."/>
            <person name="Ryden P."/>
            <person name="Torto-Alalibo T."/>
            <person name="Studholme D."/>
            <person name="Wang Y."/>
            <person name="Win J."/>
            <person name="Wood J."/>
            <person name="Clifton S.W."/>
            <person name="Rogers J."/>
            <person name="Van den Ackerveken G."/>
            <person name="Jones J.D."/>
            <person name="McDowell J.M."/>
            <person name="Beynon J."/>
            <person name="Tyler B.M."/>
        </authorList>
    </citation>
    <scope>NUCLEOTIDE SEQUENCE [LARGE SCALE GENOMIC DNA]</scope>
    <source>
        <strain evidence="11">Emoy2</strain>
    </source>
</reference>
<dbReference type="FunFam" id="3.20.20.70:FF:000071">
    <property type="entry name" value="Hydroxymethylglutaryl-CoA lyase"/>
    <property type="match status" value="1"/>
</dbReference>
<dbReference type="InterPro" id="IPR013785">
    <property type="entry name" value="Aldolase_TIM"/>
</dbReference>
<dbReference type="GO" id="GO:0004419">
    <property type="term" value="F:hydroxymethylglutaryl-CoA lyase activity"/>
    <property type="evidence" value="ECO:0007669"/>
    <property type="project" value="UniProtKB-EC"/>
</dbReference>
<dbReference type="InterPro" id="IPR001162">
    <property type="entry name" value="UvrC_RNase_H_dom"/>
</dbReference>
<dbReference type="InterPro" id="IPR000138">
    <property type="entry name" value="HMG_CoA_lyase_AS"/>
</dbReference>
<evidence type="ECO:0000256" key="4">
    <source>
        <dbReference type="ARBA" id="ARBA00022723"/>
    </source>
</evidence>
<dbReference type="SUPFAM" id="SSF51569">
    <property type="entry name" value="Aldolase"/>
    <property type="match status" value="1"/>
</dbReference>
<evidence type="ECO:0000256" key="6">
    <source>
        <dbReference type="ARBA" id="ARBA00049877"/>
    </source>
</evidence>
<dbReference type="InParanoid" id="M4BUD2"/>
<dbReference type="GO" id="GO:0006552">
    <property type="term" value="P:L-leucine catabolic process"/>
    <property type="evidence" value="ECO:0007669"/>
    <property type="project" value="TreeGrafter"/>
</dbReference>
<dbReference type="GO" id="GO:0007034">
    <property type="term" value="P:vacuolar transport"/>
    <property type="evidence" value="ECO:0007669"/>
    <property type="project" value="InterPro"/>
</dbReference>
<dbReference type="Pfam" id="PF00682">
    <property type="entry name" value="HMGL-like"/>
    <property type="match status" value="1"/>
</dbReference>
<dbReference type="UniPathway" id="UPA00896">
    <property type="reaction ID" value="UER00863"/>
</dbReference>
<evidence type="ECO:0000256" key="5">
    <source>
        <dbReference type="ARBA" id="ARBA00023239"/>
    </source>
</evidence>
<protein>
    <recommendedName>
        <fullName evidence="3">hydroxymethylglutaryl-CoA lyase</fullName>
        <ecNumber evidence="3">4.1.3.4</ecNumber>
    </recommendedName>
</protein>
<dbReference type="Pfam" id="PF03357">
    <property type="entry name" value="Snf7"/>
    <property type="match status" value="1"/>
</dbReference>
<dbReference type="PROSITE" id="PS50991">
    <property type="entry name" value="PYR_CT"/>
    <property type="match status" value="1"/>
</dbReference>
<comment type="catalytic activity">
    <reaction evidence="6">
        <text>(3S)-3-hydroxy-3-methylglutaryl-CoA = acetoacetate + acetyl-CoA</text>
        <dbReference type="Rhea" id="RHEA:24404"/>
        <dbReference type="ChEBI" id="CHEBI:13705"/>
        <dbReference type="ChEBI" id="CHEBI:43074"/>
        <dbReference type="ChEBI" id="CHEBI:57288"/>
        <dbReference type="EC" id="4.1.3.4"/>
    </reaction>
</comment>
<organism evidence="10 11">
    <name type="scientific">Hyaloperonospora arabidopsidis (strain Emoy2)</name>
    <name type="common">Downy mildew agent</name>
    <name type="synonym">Peronospora arabidopsidis</name>
    <dbReference type="NCBI Taxonomy" id="559515"/>
    <lineage>
        <taxon>Eukaryota</taxon>
        <taxon>Sar</taxon>
        <taxon>Stramenopiles</taxon>
        <taxon>Oomycota</taxon>
        <taxon>Peronosporomycetes</taxon>
        <taxon>Peronosporales</taxon>
        <taxon>Peronosporaceae</taxon>
        <taxon>Hyaloperonospora</taxon>
    </lineage>
</organism>
<keyword evidence="4" id="KW-0479">Metal-binding</keyword>
<dbReference type="PROSITE" id="PS01062">
    <property type="entry name" value="HMG_COA_LYASE"/>
    <property type="match status" value="1"/>
</dbReference>
<keyword evidence="11" id="KW-1185">Reference proteome</keyword>
<evidence type="ECO:0000259" key="9">
    <source>
        <dbReference type="PROSITE" id="PS50991"/>
    </source>
</evidence>
<dbReference type="STRING" id="559515.M4BUD2"/>
<name>M4BUD2_HYAAE</name>
<sequence>MADHSDVLKSIEHQAGVSYPVLTPNINGFDSAVEVGATEVAIFGAASEAFSKKNINCSIDESLERFRPVCEKASRLGIRVRGYVSCVLGCPYQGSVGPDAVAAIAREMLEMGCYEVSLGDTIGVGNPASTLAMLQAAKQVVPVEQLAVHFHDTYGQALSNVLIALQEGISVVDSSVAGLGGCPYASGASGNVATEDVLYMVHGLGIETGVDLNKRDCKSRSDNERTWLEHMGSFITKYKSHSSSTATGGADSRTIPSGVRTQITSKDKAILDLKNARDRLRRYQTRLDIEAKQLHESAKNLLQAGKRDRAKLALKLKKYKEQQMQQADEHLIQVLEMLDTVEWETRQLQVFEGLKAGNSILNAIHKEMTVEALEELMLETEEAHTMANEISKIIGGNLTVEDEDAVLSELAEIEKMAVDSLALAMPDAPLTTGLETENVVVTATPGTQFQPRPAASTKKEAVAMLG</sequence>
<dbReference type="GO" id="GO:0009381">
    <property type="term" value="F:excinuclease ABC activity"/>
    <property type="evidence" value="ECO:0007669"/>
    <property type="project" value="InterPro"/>
</dbReference>